<sequence>MSMDSARDRRGLIRLMLKMPALRGELQLLSTRRKEVLGLCGAFEEASSTLDRLRKEGQEKNREIIAEYEALCAEIEQEIIFMCLDGGDQE</sequence>
<reference evidence="2 3" key="1">
    <citation type="submission" date="2018-11" db="EMBL/GenBank/DDBJ databases">
        <title>Pseudaminobacter arsenicus sp. nov., an arsenic-resistant bacterium isolated from arsenic-rich aquifers.</title>
        <authorList>
            <person name="Mu Y."/>
        </authorList>
    </citation>
    <scope>NUCLEOTIDE SEQUENCE [LARGE SCALE GENOMIC DNA]</scope>
    <source>
        <strain evidence="2 3">CB3</strain>
    </source>
</reference>
<accession>A0A432V0Y4</accession>
<name>A0A432V0Y4_9HYPH</name>
<comment type="caution">
    <text evidence="2">The sequence shown here is derived from an EMBL/GenBank/DDBJ whole genome shotgun (WGS) entry which is preliminary data.</text>
</comment>
<dbReference type="Proteomes" id="UP000281647">
    <property type="component" value="Unassembled WGS sequence"/>
</dbReference>
<dbReference type="OrthoDB" id="8420657at2"/>
<dbReference type="AlphaFoldDB" id="A0A432V0Y4"/>
<protein>
    <submittedName>
        <fullName evidence="2">Uncharacterized protein</fullName>
    </submittedName>
</protein>
<evidence type="ECO:0000256" key="1">
    <source>
        <dbReference type="SAM" id="Coils"/>
    </source>
</evidence>
<dbReference type="EMBL" id="RKST01000031">
    <property type="protein sequence ID" value="RUM95758.1"/>
    <property type="molecule type" value="Genomic_DNA"/>
</dbReference>
<proteinExistence type="predicted"/>
<evidence type="ECO:0000313" key="3">
    <source>
        <dbReference type="Proteomes" id="UP000281647"/>
    </source>
</evidence>
<evidence type="ECO:0000313" key="2">
    <source>
        <dbReference type="EMBL" id="RUM95758.1"/>
    </source>
</evidence>
<gene>
    <name evidence="2" type="ORF">EET67_21370</name>
</gene>
<organism evidence="2 3">
    <name type="scientific">Borborobacter arsenicus</name>
    <dbReference type="NCBI Taxonomy" id="1851146"/>
    <lineage>
        <taxon>Bacteria</taxon>
        <taxon>Pseudomonadati</taxon>
        <taxon>Pseudomonadota</taxon>
        <taxon>Alphaproteobacteria</taxon>
        <taxon>Hyphomicrobiales</taxon>
        <taxon>Phyllobacteriaceae</taxon>
        <taxon>Borborobacter</taxon>
    </lineage>
</organism>
<keyword evidence="3" id="KW-1185">Reference proteome</keyword>
<feature type="coiled-coil region" evidence="1">
    <location>
        <begin position="43"/>
        <end position="78"/>
    </location>
</feature>
<keyword evidence="1" id="KW-0175">Coiled coil</keyword>